<proteinExistence type="predicted"/>
<protein>
    <submittedName>
        <fullName evidence="1">Uncharacterized protein</fullName>
    </submittedName>
</protein>
<organism evidence="1 2">
    <name type="scientific">Necator americanus</name>
    <name type="common">Human hookworm</name>
    <dbReference type="NCBI Taxonomy" id="51031"/>
    <lineage>
        <taxon>Eukaryota</taxon>
        <taxon>Metazoa</taxon>
        <taxon>Ecdysozoa</taxon>
        <taxon>Nematoda</taxon>
        <taxon>Chromadorea</taxon>
        <taxon>Rhabditida</taxon>
        <taxon>Rhabditina</taxon>
        <taxon>Rhabditomorpha</taxon>
        <taxon>Strongyloidea</taxon>
        <taxon>Ancylostomatidae</taxon>
        <taxon>Bunostominae</taxon>
        <taxon>Necator</taxon>
    </lineage>
</organism>
<accession>A0ABR1D577</accession>
<dbReference type="EMBL" id="JAVFWL010000003">
    <property type="protein sequence ID" value="KAK6745614.1"/>
    <property type="molecule type" value="Genomic_DNA"/>
</dbReference>
<comment type="caution">
    <text evidence="1">The sequence shown here is derived from an EMBL/GenBank/DDBJ whole genome shotgun (WGS) entry which is preliminary data.</text>
</comment>
<gene>
    <name evidence="1" type="primary">Necator_chrIII.g12765</name>
    <name evidence="1" type="ORF">RB195_011998</name>
</gene>
<evidence type="ECO:0000313" key="2">
    <source>
        <dbReference type="Proteomes" id="UP001303046"/>
    </source>
</evidence>
<keyword evidence="2" id="KW-1185">Reference proteome</keyword>
<evidence type="ECO:0000313" key="1">
    <source>
        <dbReference type="EMBL" id="KAK6745614.1"/>
    </source>
</evidence>
<name>A0ABR1D577_NECAM</name>
<sequence length="162" mass="19063">MPRKSKIKVKMCPPANFLVYDDFLKPRSSDEVRRCVVIDAPNVMHITKTDFQDHMQSSGRYRHLLKRCISVDLDRVGETERYTMSSNGHCVAEHTFRFKRRLVPQAMVKLDSKSILHEAFFSTPDNVRHEIVEEHRENWTEDYRNELVATIDELMAQIRSIV</sequence>
<dbReference type="Proteomes" id="UP001303046">
    <property type="component" value="Unassembled WGS sequence"/>
</dbReference>
<reference evidence="1 2" key="1">
    <citation type="submission" date="2023-08" db="EMBL/GenBank/DDBJ databases">
        <title>A Necator americanus chromosomal reference genome.</title>
        <authorList>
            <person name="Ilik V."/>
            <person name="Petrzelkova K.J."/>
            <person name="Pardy F."/>
            <person name="Fuh T."/>
            <person name="Niatou-Singa F.S."/>
            <person name="Gouil Q."/>
            <person name="Baker L."/>
            <person name="Ritchie M.E."/>
            <person name="Jex A.R."/>
            <person name="Gazzola D."/>
            <person name="Li H."/>
            <person name="Toshio Fujiwara R."/>
            <person name="Zhan B."/>
            <person name="Aroian R.V."/>
            <person name="Pafco B."/>
            <person name="Schwarz E.M."/>
        </authorList>
    </citation>
    <scope>NUCLEOTIDE SEQUENCE [LARGE SCALE GENOMIC DNA]</scope>
    <source>
        <strain evidence="1 2">Aroian</strain>
        <tissue evidence="1">Whole animal</tissue>
    </source>
</reference>